<feature type="transmembrane region" description="Helical" evidence="8">
    <location>
        <begin position="273"/>
        <end position="297"/>
    </location>
</feature>
<evidence type="ECO:0000256" key="7">
    <source>
        <dbReference type="ARBA" id="ARBA00023136"/>
    </source>
</evidence>
<keyword evidence="3" id="KW-0813">Transport</keyword>
<keyword evidence="4" id="KW-0309">Germination</keyword>
<dbReference type="PANTHER" id="PTHR34975:SF2">
    <property type="entry name" value="SPORE GERMINATION PROTEIN A2"/>
    <property type="match status" value="1"/>
</dbReference>
<gene>
    <name evidence="9" type="ORF">SAMN00808754_3109</name>
</gene>
<organism evidence="9 10">
    <name type="scientific">Thermanaeromonas toyohensis ToBE</name>
    <dbReference type="NCBI Taxonomy" id="698762"/>
    <lineage>
        <taxon>Bacteria</taxon>
        <taxon>Bacillati</taxon>
        <taxon>Bacillota</taxon>
        <taxon>Clostridia</taxon>
        <taxon>Neomoorellales</taxon>
        <taxon>Neomoorellaceae</taxon>
        <taxon>Thermanaeromonas</taxon>
    </lineage>
</organism>
<dbReference type="Proteomes" id="UP000192569">
    <property type="component" value="Chromosome I"/>
</dbReference>
<dbReference type="Pfam" id="PF03845">
    <property type="entry name" value="Spore_permease"/>
    <property type="match status" value="1"/>
</dbReference>
<keyword evidence="10" id="KW-1185">Reference proteome</keyword>
<evidence type="ECO:0000256" key="5">
    <source>
        <dbReference type="ARBA" id="ARBA00022692"/>
    </source>
</evidence>
<keyword evidence="7 8" id="KW-0472">Membrane</keyword>
<evidence type="ECO:0000313" key="9">
    <source>
        <dbReference type="EMBL" id="SMB99815.1"/>
    </source>
</evidence>
<feature type="transmembrane region" description="Helical" evidence="8">
    <location>
        <begin position="222"/>
        <end position="243"/>
    </location>
</feature>
<comment type="subcellular location">
    <subcellularLocation>
        <location evidence="1">Membrane</location>
        <topology evidence="1">Multi-pass membrane protein</topology>
    </subcellularLocation>
</comment>
<evidence type="ECO:0000313" key="10">
    <source>
        <dbReference type="Proteomes" id="UP000192569"/>
    </source>
</evidence>
<accession>A0A1W1W2G9</accession>
<feature type="transmembrane region" description="Helical" evidence="8">
    <location>
        <begin position="339"/>
        <end position="360"/>
    </location>
</feature>
<dbReference type="Gene3D" id="1.20.1740.10">
    <property type="entry name" value="Amino acid/polyamine transporter I"/>
    <property type="match status" value="1"/>
</dbReference>
<name>A0A1W1W2G9_9FIRM</name>
<dbReference type="EMBL" id="LT838272">
    <property type="protein sequence ID" value="SMB99815.1"/>
    <property type="molecule type" value="Genomic_DNA"/>
</dbReference>
<evidence type="ECO:0000256" key="3">
    <source>
        <dbReference type="ARBA" id="ARBA00022448"/>
    </source>
</evidence>
<dbReference type="AlphaFoldDB" id="A0A1W1W2G9"/>
<dbReference type="NCBIfam" id="TIGR00912">
    <property type="entry name" value="2A0309"/>
    <property type="match status" value="1"/>
</dbReference>
<feature type="transmembrane region" description="Helical" evidence="8">
    <location>
        <begin position="147"/>
        <end position="166"/>
    </location>
</feature>
<reference evidence="9 10" key="1">
    <citation type="submission" date="2017-04" db="EMBL/GenBank/DDBJ databases">
        <authorList>
            <person name="Afonso C.L."/>
            <person name="Miller P.J."/>
            <person name="Scott M.A."/>
            <person name="Spackman E."/>
            <person name="Goraichik I."/>
            <person name="Dimitrov K.M."/>
            <person name="Suarez D.L."/>
            <person name="Swayne D.E."/>
        </authorList>
    </citation>
    <scope>NUCLEOTIDE SEQUENCE [LARGE SCALE GENOMIC DNA]</scope>
    <source>
        <strain evidence="9 10">ToBE</strain>
    </source>
</reference>
<comment type="similarity">
    <text evidence="2">Belongs to the amino acid-polyamine-organocation (APC) superfamily. Spore germination protein (SGP) (TC 2.A.3.9) family.</text>
</comment>
<keyword evidence="6 8" id="KW-1133">Transmembrane helix</keyword>
<protein>
    <submittedName>
        <fullName evidence="9">Spore germination protein KB</fullName>
    </submittedName>
</protein>
<evidence type="ECO:0000256" key="2">
    <source>
        <dbReference type="ARBA" id="ARBA00007998"/>
    </source>
</evidence>
<dbReference type="GO" id="GO:0009847">
    <property type="term" value="P:spore germination"/>
    <property type="evidence" value="ECO:0007669"/>
    <property type="project" value="InterPro"/>
</dbReference>
<feature type="transmembrane region" description="Helical" evidence="8">
    <location>
        <begin position="111"/>
        <end position="135"/>
    </location>
</feature>
<evidence type="ECO:0000256" key="8">
    <source>
        <dbReference type="SAM" id="Phobius"/>
    </source>
</evidence>
<dbReference type="STRING" id="698762.SAMN00808754_3109"/>
<feature type="transmembrane region" description="Helical" evidence="8">
    <location>
        <begin position="309"/>
        <end position="333"/>
    </location>
</feature>
<sequence>MQGIREEGFIHARQAAILMWFNVLPTAIIFLPSFLARRAQQDAWLAVIVAVLLTLPLGFILIWLGTRFPHLTLFQYSEIILGKVAGKAISIFYVLALIQLNALVLREFSEFLVSAVMPETPLLVFTVTLAAVAVYGARNGVEVISRSAEFVMPLMVVFILTILSLVTPEMSWRNLFPMLERGVKPVLAGAIVVLGFTGEISLLAGISGFLNPPQGVRMSVMVGLAGVFLFLLLVVLSSILVFGSAETGRLTFAVFSLARMISIANFLERIEVLFMAIWVAGIFIKVTLSLYIAALGLATVTELADFRPLCAPLAAFMVTLSILLFKNISHLLIYLEEIIPIWGFLWEFGIPTFLALVAVIRKVKGKESNVP</sequence>
<feature type="transmembrane region" description="Helical" evidence="8">
    <location>
        <begin position="15"/>
        <end position="36"/>
    </location>
</feature>
<dbReference type="RefSeq" id="WP_084666761.1">
    <property type="nucleotide sequence ID" value="NZ_LT838272.1"/>
</dbReference>
<dbReference type="InterPro" id="IPR004761">
    <property type="entry name" value="Spore_GerAB"/>
</dbReference>
<feature type="transmembrane region" description="Helical" evidence="8">
    <location>
        <begin position="186"/>
        <end position="210"/>
    </location>
</feature>
<dbReference type="PANTHER" id="PTHR34975">
    <property type="entry name" value="SPORE GERMINATION PROTEIN A2"/>
    <property type="match status" value="1"/>
</dbReference>
<evidence type="ECO:0000256" key="6">
    <source>
        <dbReference type="ARBA" id="ARBA00022989"/>
    </source>
</evidence>
<proteinExistence type="inferred from homology"/>
<dbReference type="GO" id="GO:0016020">
    <property type="term" value="C:membrane"/>
    <property type="evidence" value="ECO:0007669"/>
    <property type="project" value="UniProtKB-SubCell"/>
</dbReference>
<keyword evidence="5 8" id="KW-0812">Transmembrane</keyword>
<feature type="transmembrane region" description="Helical" evidence="8">
    <location>
        <begin position="43"/>
        <end position="64"/>
    </location>
</feature>
<evidence type="ECO:0000256" key="1">
    <source>
        <dbReference type="ARBA" id="ARBA00004141"/>
    </source>
</evidence>
<evidence type="ECO:0000256" key="4">
    <source>
        <dbReference type="ARBA" id="ARBA00022544"/>
    </source>
</evidence>